<reference evidence="1" key="1">
    <citation type="submission" date="2022-10" db="EMBL/GenBank/DDBJ databases">
        <title>Rhodococcus sp.75.</title>
        <authorList>
            <person name="Sun M."/>
        </authorList>
    </citation>
    <scope>NUCLEOTIDE SEQUENCE</scope>
    <source>
        <strain evidence="1">75</strain>
    </source>
</reference>
<dbReference type="GO" id="GO:0008168">
    <property type="term" value="F:methyltransferase activity"/>
    <property type="evidence" value="ECO:0007669"/>
    <property type="project" value="UniProtKB-KW"/>
</dbReference>
<name>A0ABY6NYT9_9NOCA</name>
<proteinExistence type="predicted"/>
<dbReference type="SUPFAM" id="SSF53335">
    <property type="entry name" value="S-adenosyl-L-methionine-dependent methyltransferases"/>
    <property type="match status" value="1"/>
</dbReference>
<protein>
    <submittedName>
        <fullName evidence="1">Class I SAM-dependent methyltransferase</fullName>
    </submittedName>
</protein>
<dbReference type="Proteomes" id="UP001164965">
    <property type="component" value="Chromosome"/>
</dbReference>
<dbReference type="RefSeq" id="WP_265382662.1">
    <property type="nucleotide sequence ID" value="NZ_CP110615.1"/>
</dbReference>
<keyword evidence="1" id="KW-0808">Transferase</keyword>
<dbReference type="PANTHER" id="PTHR40036:SF1">
    <property type="entry name" value="MACROCIN O-METHYLTRANSFERASE"/>
    <property type="match status" value="1"/>
</dbReference>
<dbReference type="InterPro" id="IPR029063">
    <property type="entry name" value="SAM-dependent_MTases_sf"/>
</dbReference>
<dbReference type="GO" id="GO:0032259">
    <property type="term" value="P:methylation"/>
    <property type="evidence" value="ECO:0007669"/>
    <property type="project" value="UniProtKB-KW"/>
</dbReference>
<sequence length="278" mass="30759">MLRRLRESAHTKVQNAVREVLDERRDADRAELLGVRDQLVAEVVRCREEAAAARDLLAKAIVDLEWRQRRDLFFAAEVRAAAESEAFILHRMPTAPSFPHPYDTLRFGAGRVAVDGLALEFGVATGATLRIIVESLPGRGVHGFDVFTGLPEDWRTGFPTGAFSQESLPDVPGAELVVGLFEDTLPEFLAAHPGPVALLHVDADLYSAAVTVFEHVGPRLVAGSIVVFDEYFNYPGWQGGEHRAWTEFVERTGVEFAYLGYTFDNEQLVVEITSVPRA</sequence>
<evidence type="ECO:0000313" key="2">
    <source>
        <dbReference type="Proteomes" id="UP001164965"/>
    </source>
</evidence>
<dbReference type="PANTHER" id="PTHR40036">
    <property type="entry name" value="MACROCIN O-METHYLTRANSFERASE"/>
    <property type="match status" value="1"/>
</dbReference>
<dbReference type="InterPro" id="IPR008884">
    <property type="entry name" value="TylF_MeTrfase"/>
</dbReference>
<evidence type="ECO:0000313" key="1">
    <source>
        <dbReference type="EMBL" id="UZJ24555.1"/>
    </source>
</evidence>
<dbReference type="Pfam" id="PF13578">
    <property type="entry name" value="Methyltransf_24"/>
    <property type="match status" value="1"/>
</dbReference>
<gene>
    <name evidence="1" type="ORF">RHODO2019_15730</name>
</gene>
<keyword evidence="2" id="KW-1185">Reference proteome</keyword>
<organism evidence="1 2">
    <name type="scientific">Rhodococcus antarcticus</name>
    <dbReference type="NCBI Taxonomy" id="2987751"/>
    <lineage>
        <taxon>Bacteria</taxon>
        <taxon>Bacillati</taxon>
        <taxon>Actinomycetota</taxon>
        <taxon>Actinomycetes</taxon>
        <taxon>Mycobacteriales</taxon>
        <taxon>Nocardiaceae</taxon>
        <taxon>Rhodococcus</taxon>
    </lineage>
</organism>
<keyword evidence="1" id="KW-0489">Methyltransferase</keyword>
<dbReference type="Gene3D" id="3.40.50.150">
    <property type="entry name" value="Vaccinia Virus protein VP39"/>
    <property type="match status" value="1"/>
</dbReference>
<accession>A0ABY6NYT9</accession>
<dbReference type="EMBL" id="CP110615">
    <property type="protein sequence ID" value="UZJ24555.1"/>
    <property type="molecule type" value="Genomic_DNA"/>
</dbReference>